<dbReference type="GO" id="GO:0004523">
    <property type="term" value="F:RNA-DNA hybrid ribonuclease activity"/>
    <property type="evidence" value="ECO:0007669"/>
    <property type="project" value="InterPro"/>
</dbReference>
<evidence type="ECO:0000259" key="5">
    <source>
        <dbReference type="Pfam" id="PF13966"/>
    </source>
</evidence>
<dbReference type="PANTHER" id="PTHR42648:SF21">
    <property type="entry name" value="CYSTEINE-RICH RLK (RECEPTOR-LIKE PROTEIN KINASE) 8"/>
    <property type="match status" value="1"/>
</dbReference>
<dbReference type="Gene3D" id="3.30.420.10">
    <property type="entry name" value="Ribonuclease H-like superfamily/Ribonuclease H"/>
    <property type="match status" value="3"/>
</dbReference>
<dbReference type="EMBL" id="AC022314">
    <property type="protein sequence ID" value="AAF79665.1"/>
    <property type="molecule type" value="Genomic_DNA"/>
</dbReference>
<dbReference type="Pfam" id="PF25597">
    <property type="entry name" value="SH3_retrovirus"/>
    <property type="match status" value="1"/>
</dbReference>
<dbReference type="PIR" id="F96503">
    <property type="entry name" value="F96503"/>
</dbReference>
<dbReference type="InterPro" id="IPR012337">
    <property type="entry name" value="RNaseH-like_sf"/>
</dbReference>
<dbReference type="InterPro" id="IPR036875">
    <property type="entry name" value="Znf_CCHC_sf"/>
</dbReference>
<feature type="domain" description="GAG-pre-integrase" evidence="6">
    <location>
        <begin position="498"/>
        <end position="562"/>
    </location>
</feature>
<dbReference type="CDD" id="cd09272">
    <property type="entry name" value="RNase_HI_RT_Ty1"/>
    <property type="match status" value="1"/>
</dbReference>
<protein>
    <submittedName>
        <fullName evidence="8">F9C16.13</fullName>
    </submittedName>
</protein>
<keyword evidence="2" id="KW-0378">Hydrolase</keyword>
<feature type="domain" description="RNase H type-1" evidence="4">
    <location>
        <begin position="217"/>
        <end position="267"/>
    </location>
</feature>
<dbReference type="InterPro" id="IPR036397">
    <property type="entry name" value="RNaseH_sf"/>
</dbReference>
<evidence type="ECO:0000259" key="6">
    <source>
        <dbReference type="Pfam" id="PF13976"/>
    </source>
</evidence>
<dbReference type="InterPro" id="IPR026960">
    <property type="entry name" value="RVT-Znf"/>
</dbReference>
<dbReference type="PANTHER" id="PTHR42648">
    <property type="entry name" value="TRANSPOSASE, PUTATIVE-RELATED"/>
    <property type="match status" value="1"/>
</dbReference>
<dbReference type="InterPro" id="IPR057670">
    <property type="entry name" value="SH3_retrovirus"/>
</dbReference>
<evidence type="ECO:0000259" key="7">
    <source>
        <dbReference type="Pfam" id="PF25597"/>
    </source>
</evidence>
<evidence type="ECO:0000256" key="1">
    <source>
        <dbReference type="ARBA" id="ARBA00022723"/>
    </source>
</evidence>
<dbReference type="InterPro" id="IPR013103">
    <property type="entry name" value="RVT_2"/>
</dbReference>
<dbReference type="InterPro" id="IPR025724">
    <property type="entry name" value="GAG-pre-integrase_dom"/>
</dbReference>
<evidence type="ECO:0000259" key="4">
    <source>
        <dbReference type="Pfam" id="PF13456"/>
    </source>
</evidence>
<dbReference type="InterPro" id="IPR039537">
    <property type="entry name" value="Retrotran_Ty1/copia-like"/>
</dbReference>
<evidence type="ECO:0000259" key="3">
    <source>
        <dbReference type="Pfam" id="PF07727"/>
    </source>
</evidence>
<dbReference type="SUPFAM" id="SSF53098">
    <property type="entry name" value="Ribonuclease H-like"/>
    <property type="match status" value="2"/>
</dbReference>
<dbReference type="InterPro" id="IPR044730">
    <property type="entry name" value="RNase_H-like_dom_plant"/>
</dbReference>
<dbReference type="Pfam" id="PF13976">
    <property type="entry name" value="gag_pre-integrs"/>
    <property type="match status" value="1"/>
</dbReference>
<reference evidence="8" key="2">
    <citation type="submission" date="2000-05" db="EMBL/GenBank/DDBJ databases">
        <title>Genomic sequence for Arabidopsis thaliana BAC F9C16 from chromosome I.</title>
        <authorList>
            <person name="Shinn P."/>
            <person name="Brooks S."/>
            <person name="Buehler E."/>
            <person name="Chao Q."/>
            <person name="Johnson-Hopson C."/>
            <person name="Khan S."/>
            <person name="Kieleczawa J."/>
            <person name="Kim C."/>
            <person name="Altafi H."/>
            <person name="Bei Q."/>
            <person name="Chin C."/>
            <person name="Chiou J."/>
            <person name="Choi E."/>
            <person name="Conn L."/>
            <person name="Conway A."/>
            <person name="Gonzales A."/>
            <person name="Hansen N."/>
            <person name="Howing B."/>
            <person name="Koo T."/>
            <person name="Lam B."/>
            <person name="Lee J."/>
            <person name="Lenz C."/>
            <person name="Li J."/>
            <person name="Liu A."/>
            <person name="Liu K."/>
            <person name="Liu S."/>
            <person name="Mukharsky N."/>
            <person name="Nguyen M."/>
            <person name="Palm C."/>
            <person name="Pham P."/>
            <person name="Sakano H."/>
            <person name="Schwartz J."/>
            <person name="Southwick A."/>
            <person name="Thaveri A."/>
            <person name="Toriumi M."/>
            <person name="Vaysberg M."/>
            <person name="Yu G."/>
            <person name="Federspiel N.A."/>
            <person name="Theologis A."/>
            <person name="Ecker J.R."/>
        </authorList>
    </citation>
    <scope>NUCLEOTIDE SEQUENCE</scope>
</reference>
<keyword evidence="1" id="KW-0479">Metal-binding</keyword>
<organism evidence="8">
    <name type="scientific">Arabidopsis thaliana</name>
    <name type="common">Mouse-ear cress</name>
    <dbReference type="NCBI Taxonomy" id="3702"/>
    <lineage>
        <taxon>Eukaryota</taxon>
        <taxon>Viridiplantae</taxon>
        <taxon>Streptophyta</taxon>
        <taxon>Embryophyta</taxon>
        <taxon>Tracheophyta</taxon>
        <taxon>Spermatophyta</taxon>
        <taxon>Magnoliopsida</taxon>
        <taxon>eudicotyledons</taxon>
        <taxon>Gunneridae</taxon>
        <taxon>Pentapetalae</taxon>
        <taxon>rosids</taxon>
        <taxon>malvids</taxon>
        <taxon>Brassicales</taxon>
        <taxon>Brassicaceae</taxon>
        <taxon>Camelineae</taxon>
        <taxon>Arabidopsis</taxon>
    </lineage>
</organism>
<feature type="domain" description="Reverse transcriptase zinc-binding" evidence="5">
    <location>
        <begin position="50"/>
        <end position="138"/>
    </location>
</feature>
<reference evidence="8" key="3">
    <citation type="submission" date="2000-06" db="EMBL/GenBank/DDBJ databases">
        <authorList>
            <person name="Cheuk R."/>
            <person name="Shinn P."/>
            <person name="Brooks S."/>
            <person name="Buehler E."/>
            <person name="Chao Q."/>
            <person name="Johnson-Hopson C."/>
            <person name="Khan S."/>
            <person name="Kim C."/>
            <person name="Altafi H."/>
            <person name="Bei B."/>
            <person name="Chin C."/>
            <person name="Chiou J."/>
            <person name="Choi E."/>
            <person name="Conn L."/>
            <person name="Conway A."/>
            <person name="Gonzalez A."/>
            <person name="Hansen N."/>
            <person name="Howing B."/>
            <person name="Koo T."/>
            <person name="Lam B."/>
            <person name="Lee J."/>
            <person name="Lenz C."/>
            <person name="Li J."/>
            <person name="Liu A."/>
            <person name="Liu J."/>
            <person name="Liu S."/>
            <person name="Mukharsky N."/>
            <person name="Nguyen M."/>
            <person name="Palm C."/>
            <person name="Pham P."/>
            <person name="Sakano H."/>
            <person name="Schwartz J."/>
            <person name="Southwick A."/>
            <person name="Thaveri A."/>
            <person name="Toriumi M."/>
            <person name="Vaysberg M."/>
            <person name="Yu G."/>
            <person name="Davis R."/>
            <person name="Federspiel N."/>
            <person name="Theologis A."/>
            <person name="Ecker J."/>
        </authorList>
    </citation>
    <scope>NUCLEOTIDE SEQUENCE</scope>
</reference>
<evidence type="ECO:0000313" key="8">
    <source>
        <dbReference type="EMBL" id="AAF79665.1"/>
    </source>
</evidence>
<feature type="domain" description="Retroviral polymerase SH3-like" evidence="7">
    <location>
        <begin position="698"/>
        <end position="752"/>
    </location>
</feature>
<dbReference type="CDD" id="cd06222">
    <property type="entry name" value="RNase_H_like"/>
    <property type="match status" value="1"/>
</dbReference>
<dbReference type="SUPFAM" id="SSF57756">
    <property type="entry name" value="Retrovirus zinc finger-like domains"/>
    <property type="match status" value="1"/>
</dbReference>
<feature type="domain" description="Reverse transcriptase Ty1/copia-type" evidence="3">
    <location>
        <begin position="938"/>
        <end position="1086"/>
    </location>
</feature>
<dbReference type="GO" id="GO:0008270">
    <property type="term" value="F:zinc ion binding"/>
    <property type="evidence" value="ECO:0007669"/>
    <property type="project" value="InterPro"/>
</dbReference>
<dbReference type="InterPro" id="IPR043502">
    <property type="entry name" value="DNA/RNA_pol_sf"/>
</dbReference>
<proteinExistence type="predicted"/>
<dbReference type="Pfam" id="PF13456">
    <property type="entry name" value="RVT_3"/>
    <property type="match status" value="1"/>
</dbReference>
<dbReference type="GO" id="GO:0003676">
    <property type="term" value="F:nucleic acid binding"/>
    <property type="evidence" value="ECO:0007669"/>
    <property type="project" value="InterPro"/>
</dbReference>
<evidence type="ECO:0000256" key="2">
    <source>
        <dbReference type="ARBA" id="ARBA00022801"/>
    </source>
</evidence>
<dbReference type="InterPro" id="IPR002156">
    <property type="entry name" value="RNaseH_domain"/>
</dbReference>
<dbReference type="AlphaFoldDB" id="Q9LP05"/>
<dbReference type="Pfam" id="PF13966">
    <property type="entry name" value="zf-RVT"/>
    <property type="match status" value="1"/>
</dbReference>
<dbReference type="SUPFAM" id="SSF56672">
    <property type="entry name" value="DNA/RNA polymerases"/>
    <property type="match status" value="1"/>
</dbReference>
<name>Q9LP05_ARATH</name>
<reference key="1">
    <citation type="journal article" date="2000" name="Nature">
        <title>Sequence and analysis of chromosome 1 of the plant Arabidopsis thaliana.</title>
        <authorList>
            <person name="Theologis A."/>
            <person name="Ecker J.R."/>
            <person name="Palm C.J."/>
            <person name="Federspiel N.A."/>
            <person name="Kaul S."/>
            <person name="White O."/>
            <person name="Alonso J."/>
            <person name="Altafi H."/>
            <person name="Araujo R."/>
            <person name="Bowman C.L."/>
            <person name="Brooks S.Y."/>
            <person name="Buehler E."/>
            <person name="Chan A."/>
            <person name="Chao Q."/>
            <person name="Chen H."/>
            <person name="Cheuk R.F."/>
            <person name="Chin C.W."/>
            <person name="Chung M.K."/>
            <person name="Conn L."/>
            <person name="Conway A.B."/>
            <person name="Conway A.R."/>
            <person name="Creasy T.H."/>
            <person name="Dewar K."/>
            <person name="Dunn P."/>
            <person name="Etgu P."/>
            <person name="Feldblyum T.V."/>
            <person name="Feng J."/>
            <person name="Fong B."/>
            <person name="Fujii C.Y."/>
            <person name="Gill J.E."/>
            <person name="Goldsmith A.D."/>
            <person name="Haas B."/>
            <person name="Hansen N.F."/>
            <person name="Hughes B."/>
            <person name="Huizar L."/>
            <person name="Hunter J.L."/>
            <person name="Jenkins J."/>
            <person name="Johnson-Hopson C."/>
            <person name="Khan S."/>
            <person name="Khaykin E."/>
            <person name="Kim C.J."/>
            <person name="Koo H.L."/>
            <person name="Kremenetskaia I."/>
            <person name="Kurtz D.B."/>
            <person name="Kwan A."/>
            <person name="Lam B."/>
            <person name="Langin-Hooper S."/>
            <person name="Lee A."/>
            <person name="Lee J.M."/>
            <person name="Lenz C.A."/>
            <person name="Li J.H."/>
            <person name="Li Y."/>
            <person name="Lin X."/>
            <person name="Liu S.X."/>
            <person name="Liu Z.A."/>
            <person name="Luros J.S."/>
            <person name="Maiti R."/>
            <person name="Marziali A."/>
            <person name="Militscher J."/>
            <person name="Miranda M."/>
            <person name="Nguyen M."/>
            <person name="Nierman W.C."/>
            <person name="Osborne B.I."/>
            <person name="Pai G."/>
            <person name="Peterson J."/>
            <person name="Pham P.K."/>
            <person name="Rizzo M."/>
            <person name="Rooney T."/>
            <person name="Rowley D."/>
            <person name="Sakano H."/>
            <person name="Salzberg S.L."/>
            <person name="Schwartz J.R."/>
            <person name="Shinn P."/>
            <person name="Southwick A.M."/>
            <person name="Sun H."/>
            <person name="Tallon L.J."/>
            <person name="Tambunga G."/>
            <person name="Toriumi M.J."/>
            <person name="Town C.D."/>
            <person name="Utterback T."/>
            <person name="Van Aken S."/>
            <person name="Vaysberg M."/>
            <person name="Vysotskaia V.S."/>
            <person name="Walker M."/>
            <person name="Wu D."/>
            <person name="Yu G."/>
            <person name="Fraser C.M."/>
            <person name="Venter J.C."/>
            <person name="Davis R.W."/>
        </authorList>
    </citation>
    <scope>NUCLEOTIDE SEQUENCE [LARGE SCALE GENOMIC DNA]</scope>
    <source>
        <strain>cv. Columbia</strain>
    </source>
</reference>
<dbReference type="Pfam" id="PF07727">
    <property type="entry name" value="RVT_2"/>
    <property type="match status" value="2"/>
</dbReference>
<feature type="domain" description="Reverse transcriptase Ty1/copia-type" evidence="3">
    <location>
        <begin position="866"/>
        <end position="936"/>
    </location>
</feature>
<sequence>MSWVVGDGRKIRFWKDKWLFNKTVSLLAIEDLHAGARDCMAWGETVDGEFSVRSAHALVTRDLSPQPNVSALFSRIWGVVATERAKMFLCLVGNQALMTDVERFWRHRCITEVCQMCKGGSETILHMLQDCPAMAGLWNQIIPRRRRRLFFEQSLIEWLYSNLGDDQETYESVWSTVFTMAVWWAWKWRCDNEFDKRGKCRDRMRLIKEAAKELKLNTDGASRGNPALSTAGGVLRDREGEWLGGFSLNIGRRTAPVAELWALVVGFLKTGVSERHPLSFLVRLCHGFLSKDWIVRISHVYREANRLADGLANYAFLLPIGIHVFVSVPDVVEPLFSDDVIGSARLRRTPTNSLSGEILRQGMEKSQHHGTLQQTQKLVDKQCSYWKEASRYKINLYGLSRNLIRQCAGYEGFGHSTSLCPTLRNKEMKCYGCEGYGHTKAECVESVVVDNVTQRTEKCNVAYTSEINKSECKPWVGCRALDKQGSVKLEGQRSANNCYMWTSNSTCLRPSLENDFKVWHQKLGHLNFKTLIKLANHEIVRGMPKLNSDSSFVCGPCNKGKQVKVNHKVVQNIGTTHAVELIHMDLMGPINVQSRAGKTYIFVMVDDFTRYTMSSSTSFAMIRELFINILHQEHLNNNGVVERKNRTLQEMARAMLHENDVPRHLWDEAVNTAWTTKTPYELWEGKTPTVTYFHVFGCTCYILNDKDQLGKFDAKSDEGIFLGYSERSKAYRVFNKRTRLIQVVINVSFDDTYVPVLPVLQPTNNSESVNHESDSAIQKSREEMHRNHSKTDVIGEIQGGRITRNVKVDYRQLAGKRQTTSPTNAEIVQFACFVSSVEPKDHKEALIEEYCIAAMQEELGQFKRSEVWDLTPQPADSNVVGTKWIFKNKINEDGLVVRNKARLVAQGYSQVEGVDFEETFAPVARLKSIRFLFGMAYGVLQEEVYVEQPKGFENSKHPNHVYKLKKALYGLKQAPRAWYERLTTFLVNQGYVRGSVDKTLFVLKDDNGLLIVQIYVDDIVFGSTCQEYVESMTKEFEMSLCGELTYFLGLQIKQTEHGFFISQRTYAKNLVERYGLKGSKTARTPMDVTDKLSKDEEGEDVDERISIAKNHVQHSRTKHIDIRHHFIRELVEAKQIVIGHVGSEHQLADLFTKPLDFNRFISLRPSIGVCEL</sequence>
<accession>Q9LP05</accession>